<dbReference type="Proteomes" id="UP000318815">
    <property type="component" value="Unassembled WGS sequence"/>
</dbReference>
<dbReference type="EMBL" id="VOHS01000016">
    <property type="protein sequence ID" value="TWV99450.1"/>
    <property type="molecule type" value="Genomic_DNA"/>
</dbReference>
<organism evidence="1 2">
    <name type="scientific">Chitinophaga pinensis</name>
    <dbReference type="NCBI Taxonomy" id="79329"/>
    <lineage>
        <taxon>Bacteria</taxon>
        <taxon>Pseudomonadati</taxon>
        <taxon>Bacteroidota</taxon>
        <taxon>Chitinophagia</taxon>
        <taxon>Chitinophagales</taxon>
        <taxon>Chitinophagaceae</taxon>
        <taxon>Chitinophaga</taxon>
    </lineage>
</organism>
<evidence type="ECO:0000313" key="1">
    <source>
        <dbReference type="EMBL" id="TWV99450.1"/>
    </source>
</evidence>
<evidence type="ECO:0000313" key="2">
    <source>
        <dbReference type="Proteomes" id="UP000318815"/>
    </source>
</evidence>
<sequence>MIQCDKWCGRRAVNSIAWISNNGTILTSKQFAVRKDTLVAEENADGHYGDMGLVIAQKTY</sequence>
<reference evidence="1 2" key="1">
    <citation type="submission" date="2019-08" db="EMBL/GenBank/DDBJ databases">
        <title>Whole genome sequencing of chitin degrading bacteria Chitinophaga pinensis YS16.</title>
        <authorList>
            <person name="Singh R.P."/>
            <person name="Manchanda G."/>
            <person name="Maurya I.K."/>
            <person name="Joshi N.K."/>
            <person name="Srivastava A.K."/>
        </authorList>
    </citation>
    <scope>NUCLEOTIDE SEQUENCE [LARGE SCALE GENOMIC DNA]</scope>
    <source>
        <strain evidence="1 2">YS-16</strain>
    </source>
</reference>
<proteinExistence type="predicted"/>
<dbReference type="RefSeq" id="WP_146306239.1">
    <property type="nucleotide sequence ID" value="NZ_VOHS01000016.1"/>
</dbReference>
<protein>
    <submittedName>
        <fullName evidence="1">Uncharacterized protein</fullName>
    </submittedName>
</protein>
<keyword evidence="2" id="KW-1185">Reference proteome</keyword>
<comment type="caution">
    <text evidence="1">The sequence shown here is derived from an EMBL/GenBank/DDBJ whole genome shotgun (WGS) entry which is preliminary data.</text>
</comment>
<dbReference type="AlphaFoldDB" id="A0A5C6LQ60"/>
<name>A0A5C6LQ60_9BACT</name>
<gene>
    <name evidence="1" type="ORF">FEF09_17085</name>
</gene>
<accession>A0A5C6LQ60</accession>